<dbReference type="Pfam" id="PF05832">
    <property type="entry name" value="DUF846"/>
    <property type="match status" value="1"/>
</dbReference>
<protein>
    <recommendedName>
        <fullName evidence="4 8">Golgi apparatus membrane protein TVP23</fullName>
    </recommendedName>
</protein>
<dbReference type="Proteomes" id="UP000054097">
    <property type="component" value="Unassembled WGS sequence"/>
</dbReference>
<keyword evidence="7 8" id="KW-0472">Membrane</keyword>
<dbReference type="AlphaFoldDB" id="A0A0C3BR70"/>
<reference evidence="10 11" key="1">
    <citation type="submission" date="2014-04" db="EMBL/GenBank/DDBJ databases">
        <authorList>
            <consortium name="DOE Joint Genome Institute"/>
            <person name="Kuo A."/>
            <person name="Zuccaro A."/>
            <person name="Kohler A."/>
            <person name="Nagy L.G."/>
            <person name="Floudas D."/>
            <person name="Copeland A."/>
            <person name="Barry K.W."/>
            <person name="Cichocki N."/>
            <person name="Veneault-Fourrey C."/>
            <person name="LaButti K."/>
            <person name="Lindquist E.A."/>
            <person name="Lipzen A."/>
            <person name="Lundell T."/>
            <person name="Morin E."/>
            <person name="Murat C."/>
            <person name="Sun H."/>
            <person name="Tunlid A."/>
            <person name="Henrissat B."/>
            <person name="Grigoriev I.V."/>
            <person name="Hibbett D.S."/>
            <person name="Martin F."/>
            <person name="Nordberg H.P."/>
            <person name="Cantor M.N."/>
            <person name="Hua S.X."/>
        </authorList>
    </citation>
    <scope>NUCLEOTIDE SEQUENCE [LARGE SCALE GENOMIC DNA]</scope>
    <source>
        <strain evidence="10 11">MAFF 305830</strain>
    </source>
</reference>
<dbReference type="InterPro" id="IPR008564">
    <property type="entry name" value="TVP23-like"/>
</dbReference>
<dbReference type="EMBL" id="KN824277">
    <property type="protein sequence ID" value="KIM33956.1"/>
    <property type="molecule type" value="Genomic_DNA"/>
</dbReference>
<comment type="subcellular location">
    <subcellularLocation>
        <location evidence="2 8">Golgi apparatus membrane</location>
        <topology evidence="2 8">Multi-pass membrane protein</topology>
    </subcellularLocation>
</comment>
<evidence type="ECO:0000256" key="7">
    <source>
        <dbReference type="ARBA" id="ARBA00023136"/>
    </source>
</evidence>
<sequence length="244" mass="26370">MASVTEPLLDTIEADESTPAPAPAAAPTGNIGAGQTRPAVVLTPSNRAPASTTPAELEAGLAGIFKQSSHPVALFFLYLFRSLAIVVYVMGGFLTDDYVLSTVAVVVLLAADFWNCRNVSGRTLVGLRFWNQVDEDGQSHWIFESRDPSRPANPVDSKMFWIALYLFPVLWILLLILSILKLNLSFLPIVVLALVFNFTNVIGFTYADRDAKARWASGVGFGSYGLAGSMVGSVVKQGVGRLFR</sequence>
<organism evidence="10 11">
    <name type="scientific">Serendipita vermifera MAFF 305830</name>
    <dbReference type="NCBI Taxonomy" id="933852"/>
    <lineage>
        <taxon>Eukaryota</taxon>
        <taxon>Fungi</taxon>
        <taxon>Dikarya</taxon>
        <taxon>Basidiomycota</taxon>
        <taxon>Agaricomycotina</taxon>
        <taxon>Agaricomycetes</taxon>
        <taxon>Sebacinales</taxon>
        <taxon>Serendipitaceae</taxon>
        <taxon>Serendipita</taxon>
    </lineage>
</organism>
<dbReference type="GO" id="GO:0000139">
    <property type="term" value="C:Golgi membrane"/>
    <property type="evidence" value="ECO:0007669"/>
    <property type="project" value="UniProtKB-SubCell"/>
</dbReference>
<evidence type="ECO:0000256" key="6">
    <source>
        <dbReference type="ARBA" id="ARBA00022989"/>
    </source>
</evidence>
<dbReference type="OrthoDB" id="2151161at2759"/>
<comment type="function">
    <text evidence="1 8">Golgi membrane protein involved in vesicular trafficking.</text>
</comment>
<keyword evidence="6 8" id="KW-1133">Transmembrane helix</keyword>
<evidence type="ECO:0000256" key="3">
    <source>
        <dbReference type="ARBA" id="ARBA00005467"/>
    </source>
</evidence>
<evidence type="ECO:0000256" key="4">
    <source>
        <dbReference type="ARBA" id="ARBA00013603"/>
    </source>
</evidence>
<evidence type="ECO:0000256" key="1">
    <source>
        <dbReference type="ARBA" id="ARBA00003246"/>
    </source>
</evidence>
<keyword evidence="8" id="KW-0333">Golgi apparatus</keyword>
<evidence type="ECO:0000256" key="5">
    <source>
        <dbReference type="ARBA" id="ARBA00022692"/>
    </source>
</evidence>
<proteinExistence type="inferred from homology"/>
<evidence type="ECO:0000313" key="11">
    <source>
        <dbReference type="Proteomes" id="UP000054097"/>
    </source>
</evidence>
<feature type="transmembrane region" description="Helical" evidence="8">
    <location>
        <begin position="159"/>
        <end position="180"/>
    </location>
</feature>
<feature type="transmembrane region" description="Helical" evidence="8">
    <location>
        <begin position="98"/>
        <end position="114"/>
    </location>
</feature>
<feature type="region of interest" description="Disordered" evidence="9">
    <location>
        <begin position="13"/>
        <end position="33"/>
    </location>
</feature>
<evidence type="ECO:0000313" key="10">
    <source>
        <dbReference type="EMBL" id="KIM33956.1"/>
    </source>
</evidence>
<keyword evidence="11" id="KW-1185">Reference proteome</keyword>
<accession>A0A0C3BR70</accession>
<dbReference type="HOGENOM" id="CLU_074845_0_1_1"/>
<dbReference type="STRING" id="933852.A0A0C3BR70"/>
<name>A0A0C3BR70_SERVB</name>
<reference evidence="11" key="2">
    <citation type="submission" date="2015-01" db="EMBL/GenBank/DDBJ databases">
        <title>Evolutionary Origins and Diversification of the Mycorrhizal Mutualists.</title>
        <authorList>
            <consortium name="DOE Joint Genome Institute"/>
            <consortium name="Mycorrhizal Genomics Consortium"/>
            <person name="Kohler A."/>
            <person name="Kuo A."/>
            <person name="Nagy L.G."/>
            <person name="Floudas D."/>
            <person name="Copeland A."/>
            <person name="Barry K.W."/>
            <person name="Cichocki N."/>
            <person name="Veneault-Fourrey C."/>
            <person name="LaButti K."/>
            <person name="Lindquist E.A."/>
            <person name="Lipzen A."/>
            <person name="Lundell T."/>
            <person name="Morin E."/>
            <person name="Murat C."/>
            <person name="Riley R."/>
            <person name="Ohm R."/>
            <person name="Sun H."/>
            <person name="Tunlid A."/>
            <person name="Henrissat B."/>
            <person name="Grigoriev I.V."/>
            <person name="Hibbett D.S."/>
            <person name="Martin F."/>
        </authorList>
    </citation>
    <scope>NUCLEOTIDE SEQUENCE [LARGE SCALE GENOMIC DNA]</scope>
    <source>
        <strain evidence="11">MAFF 305830</strain>
    </source>
</reference>
<gene>
    <name evidence="10" type="ORF">M408DRAFT_325511</name>
</gene>
<dbReference type="GO" id="GO:0016192">
    <property type="term" value="P:vesicle-mediated transport"/>
    <property type="evidence" value="ECO:0007669"/>
    <property type="project" value="TreeGrafter"/>
</dbReference>
<evidence type="ECO:0000256" key="9">
    <source>
        <dbReference type="SAM" id="MobiDB-lite"/>
    </source>
</evidence>
<keyword evidence="5 8" id="KW-0812">Transmembrane</keyword>
<evidence type="ECO:0000256" key="2">
    <source>
        <dbReference type="ARBA" id="ARBA00004653"/>
    </source>
</evidence>
<comment type="similarity">
    <text evidence="3 8">Belongs to the TVP23 family.</text>
</comment>
<dbReference type="GO" id="GO:0009306">
    <property type="term" value="P:protein secretion"/>
    <property type="evidence" value="ECO:0007669"/>
    <property type="project" value="TreeGrafter"/>
</dbReference>
<evidence type="ECO:0000256" key="8">
    <source>
        <dbReference type="RuleBase" id="RU361206"/>
    </source>
</evidence>
<feature type="transmembrane region" description="Helical" evidence="8">
    <location>
        <begin position="72"/>
        <end position="92"/>
    </location>
</feature>
<dbReference type="PANTHER" id="PTHR13019">
    <property type="entry name" value="GOLGI APPARATUS MEMBRANE PROTEIN TVP23"/>
    <property type="match status" value="1"/>
</dbReference>
<dbReference type="PANTHER" id="PTHR13019:SF7">
    <property type="entry name" value="GOLGI APPARATUS MEMBRANE PROTEIN TVP23"/>
    <property type="match status" value="1"/>
</dbReference>
<feature type="transmembrane region" description="Helical" evidence="8">
    <location>
        <begin position="186"/>
        <end position="207"/>
    </location>
</feature>